<keyword evidence="2" id="KW-1185">Reference proteome</keyword>
<evidence type="ECO:0000313" key="2">
    <source>
        <dbReference type="Proteomes" id="UP000185678"/>
    </source>
</evidence>
<proteinExistence type="predicted"/>
<dbReference type="PROSITE" id="PS51257">
    <property type="entry name" value="PROKAR_LIPOPROTEIN"/>
    <property type="match status" value="1"/>
</dbReference>
<dbReference type="AlphaFoldDB" id="A0A1N7LCK8"/>
<organism evidence="1 2">
    <name type="scientific">Insolitispirillum peregrinum</name>
    <dbReference type="NCBI Taxonomy" id="80876"/>
    <lineage>
        <taxon>Bacteria</taxon>
        <taxon>Pseudomonadati</taxon>
        <taxon>Pseudomonadota</taxon>
        <taxon>Alphaproteobacteria</taxon>
        <taxon>Rhodospirillales</taxon>
        <taxon>Novispirillaceae</taxon>
        <taxon>Insolitispirillum</taxon>
    </lineage>
</organism>
<evidence type="ECO:0000313" key="1">
    <source>
        <dbReference type="EMBL" id="SIS71527.1"/>
    </source>
</evidence>
<dbReference type="STRING" id="80876.SAMN05421779_103245"/>
<reference evidence="1 2" key="1">
    <citation type="submission" date="2017-01" db="EMBL/GenBank/DDBJ databases">
        <authorList>
            <person name="Mah S.A."/>
            <person name="Swanson W.J."/>
            <person name="Moy G.W."/>
            <person name="Vacquier V.D."/>
        </authorList>
    </citation>
    <scope>NUCLEOTIDE SEQUENCE [LARGE SCALE GENOMIC DNA]</scope>
    <source>
        <strain evidence="1 2">DSM 11589</strain>
    </source>
</reference>
<accession>A0A1N7LCK8</accession>
<name>A0A1N7LCK8_9PROT</name>
<dbReference type="Proteomes" id="UP000185678">
    <property type="component" value="Unassembled WGS sequence"/>
</dbReference>
<dbReference type="EMBL" id="FTOA01000003">
    <property type="protein sequence ID" value="SIS71527.1"/>
    <property type="molecule type" value="Genomic_DNA"/>
</dbReference>
<gene>
    <name evidence="1" type="ORF">SAMN05421779_103245</name>
</gene>
<protein>
    <submittedName>
        <fullName evidence="1">Uncharacterized protein</fullName>
    </submittedName>
</protein>
<sequence>MHPHLRRSSSFIFCVLVSACTSSTYVDQSQELKNWHAMDGANSAAVRVANIKIGIHESLPVIAELSACIERKAPCPTLERTIHAGGVLMGAISMPYNAIERNCARQDVSEYHVHVCLTHDIPRLGVDAGYDHYDDEMLSILTKNPDDGENAWRTFIYPSFTHTNVAYAYSDGYLIIAELVGVKK</sequence>